<comment type="similarity">
    <text evidence="1">Belongs to the PPR family. P subfamily.</text>
</comment>
<reference evidence="5 6" key="1">
    <citation type="submission" date="2023-10" db="EMBL/GenBank/DDBJ databases">
        <title>Chromosome-scale genome assembly provides insights into flower coloration mechanisms of Canna indica.</title>
        <authorList>
            <person name="Li C."/>
        </authorList>
    </citation>
    <scope>NUCLEOTIDE SEQUENCE [LARGE SCALE GENOMIC DNA]</scope>
    <source>
        <tissue evidence="5">Flower</tissue>
    </source>
</reference>
<dbReference type="NCBIfam" id="TIGR00756">
    <property type="entry name" value="PPR"/>
    <property type="match status" value="2"/>
</dbReference>
<keyword evidence="2" id="KW-0677">Repeat</keyword>
<gene>
    <name evidence="5" type="ORF">Cni_G06512</name>
</gene>
<feature type="compositionally biased region" description="Polar residues" evidence="4">
    <location>
        <begin position="127"/>
        <end position="139"/>
    </location>
</feature>
<dbReference type="Proteomes" id="UP001327560">
    <property type="component" value="Chromosome 2"/>
</dbReference>
<feature type="region of interest" description="Disordered" evidence="4">
    <location>
        <begin position="28"/>
        <end position="152"/>
    </location>
</feature>
<evidence type="ECO:0000256" key="2">
    <source>
        <dbReference type="ARBA" id="ARBA00022737"/>
    </source>
</evidence>
<dbReference type="PANTHER" id="PTHR47939:SF11">
    <property type="entry name" value="TETRATRICOPEPTIDE-LIKE HELICAL DOMAIN SUPERFAMILY"/>
    <property type="match status" value="1"/>
</dbReference>
<organism evidence="5 6">
    <name type="scientific">Canna indica</name>
    <name type="common">Indian-shot</name>
    <dbReference type="NCBI Taxonomy" id="4628"/>
    <lineage>
        <taxon>Eukaryota</taxon>
        <taxon>Viridiplantae</taxon>
        <taxon>Streptophyta</taxon>
        <taxon>Embryophyta</taxon>
        <taxon>Tracheophyta</taxon>
        <taxon>Spermatophyta</taxon>
        <taxon>Magnoliopsida</taxon>
        <taxon>Liliopsida</taxon>
        <taxon>Zingiberales</taxon>
        <taxon>Cannaceae</taxon>
        <taxon>Canna</taxon>
    </lineage>
</organism>
<proteinExistence type="inferred from homology"/>
<dbReference type="AlphaFoldDB" id="A0AAQ3JWQ0"/>
<name>A0AAQ3JWQ0_9LILI</name>
<dbReference type="Pfam" id="PF12854">
    <property type="entry name" value="PPR_1"/>
    <property type="match status" value="1"/>
</dbReference>
<dbReference type="InterPro" id="IPR002885">
    <property type="entry name" value="PPR_rpt"/>
</dbReference>
<dbReference type="Pfam" id="PF13812">
    <property type="entry name" value="PPR_3"/>
    <property type="match status" value="1"/>
</dbReference>
<dbReference type="InterPro" id="IPR011990">
    <property type="entry name" value="TPR-like_helical_dom_sf"/>
</dbReference>
<dbReference type="EMBL" id="CP136891">
    <property type="protein sequence ID" value="WOK97804.1"/>
    <property type="molecule type" value="Genomic_DNA"/>
</dbReference>
<accession>A0AAQ3JWQ0</accession>
<protein>
    <submittedName>
        <fullName evidence="5">Pentatricopeptide repeat-containing protein</fullName>
    </submittedName>
</protein>
<evidence type="ECO:0000256" key="1">
    <source>
        <dbReference type="ARBA" id="ARBA00007626"/>
    </source>
</evidence>
<evidence type="ECO:0000256" key="3">
    <source>
        <dbReference type="PROSITE-ProRule" id="PRU00708"/>
    </source>
</evidence>
<feature type="compositionally biased region" description="Low complexity" evidence="4">
    <location>
        <begin position="111"/>
        <end position="122"/>
    </location>
</feature>
<sequence length="332" mass="35500">MAATVDALRRRPVCLSSLLRSPFSALAAQSDPPLPLLSTPSLPSNQRSTLNPTLTASSSFSSPPPTSPASTCSDLAFPSPSRSSPAPAALISSTASSPPFSPTPSPPSQRALPPALSLSTPPLECPTTPSSPLTASQISDGPAQINPAMPFSPPTSTIANMISSSRPSTSLCKKGDLETACNVLDGMEKTRIKPDIISFNALLTGDTWQKGMMMDLKRFLRISKFCRDLQTFNAEELPDVMVSKGIQPNWTTFNTIIGGFSREGDVDSAVRMFKKMKVMKRRNGSEGVSPNANIYNALMRGLVEKREFGNALPICKECLNDKLAPPFEVVKD</sequence>
<evidence type="ECO:0000313" key="6">
    <source>
        <dbReference type="Proteomes" id="UP001327560"/>
    </source>
</evidence>
<dbReference type="Gene3D" id="1.25.40.10">
    <property type="entry name" value="Tetratricopeptide repeat domain"/>
    <property type="match status" value="2"/>
</dbReference>
<evidence type="ECO:0000313" key="5">
    <source>
        <dbReference type="EMBL" id="WOK97804.1"/>
    </source>
</evidence>
<feature type="repeat" description="PPR" evidence="3">
    <location>
        <begin position="249"/>
        <end position="283"/>
    </location>
</feature>
<dbReference type="InterPro" id="IPR050667">
    <property type="entry name" value="PPR-containing_protein"/>
</dbReference>
<dbReference type="PANTHER" id="PTHR47939">
    <property type="entry name" value="MEMBRANE-ASSOCIATED SALT-INDUCIBLE PROTEIN-LIKE"/>
    <property type="match status" value="1"/>
</dbReference>
<feature type="compositionally biased region" description="Low complexity" evidence="4">
    <location>
        <begin position="68"/>
        <end position="98"/>
    </location>
</feature>
<feature type="compositionally biased region" description="Low complexity" evidence="4">
    <location>
        <begin position="52"/>
        <end position="61"/>
    </location>
</feature>
<keyword evidence="6" id="KW-1185">Reference proteome</keyword>
<dbReference type="PROSITE" id="PS51375">
    <property type="entry name" value="PPR"/>
    <property type="match status" value="1"/>
</dbReference>
<evidence type="ECO:0000256" key="4">
    <source>
        <dbReference type="SAM" id="MobiDB-lite"/>
    </source>
</evidence>